<dbReference type="Pfam" id="PF04205">
    <property type="entry name" value="FMN_bind"/>
    <property type="match status" value="1"/>
</dbReference>
<feature type="domain" description="FMN-binding" evidence="2">
    <location>
        <begin position="43"/>
        <end position="132"/>
    </location>
</feature>
<feature type="signal peptide" evidence="1">
    <location>
        <begin position="1"/>
        <end position="19"/>
    </location>
</feature>
<gene>
    <name evidence="3" type="ORF">GCM10008905_19180</name>
</gene>
<accession>A0ABP3U9S5</accession>
<evidence type="ECO:0000313" key="4">
    <source>
        <dbReference type="Proteomes" id="UP001500339"/>
    </source>
</evidence>
<evidence type="ECO:0000256" key="1">
    <source>
        <dbReference type="SAM" id="SignalP"/>
    </source>
</evidence>
<dbReference type="PROSITE" id="PS51257">
    <property type="entry name" value="PROKAR_LIPOPROTEIN"/>
    <property type="match status" value="1"/>
</dbReference>
<sequence length="135" mass="15376">MKKILYLLICVFATLSLFACNTAGGKVYKDGTYTVKGEPWQFGQEEAVVIIKNDKITDINLKRLDKEGKELNYDDWTGQEKNGKIYPNLKQYRLDMAKKMIDKQSYDVDTISGATVSSKNWKLAVQKALDQAKNK</sequence>
<feature type="chain" id="PRO_5046614800" evidence="1">
    <location>
        <begin position="20"/>
        <end position="135"/>
    </location>
</feature>
<dbReference type="RefSeq" id="WP_343769155.1">
    <property type="nucleotide sequence ID" value="NZ_BAAACF010000001.1"/>
</dbReference>
<name>A0ABP3U9S5_9CLOT</name>
<dbReference type="EMBL" id="BAAACF010000001">
    <property type="protein sequence ID" value="GAA0724763.1"/>
    <property type="molecule type" value="Genomic_DNA"/>
</dbReference>
<evidence type="ECO:0000313" key="3">
    <source>
        <dbReference type="EMBL" id="GAA0724763.1"/>
    </source>
</evidence>
<organism evidence="3 4">
    <name type="scientific">Clostridium malenominatum</name>
    <dbReference type="NCBI Taxonomy" id="1539"/>
    <lineage>
        <taxon>Bacteria</taxon>
        <taxon>Bacillati</taxon>
        <taxon>Bacillota</taxon>
        <taxon>Clostridia</taxon>
        <taxon>Eubacteriales</taxon>
        <taxon>Clostridiaceae</taxon>
        <taxon>Clostridium</taxon>
    </lineage>
</organism>
<evidence type="ECO:0000259" key="2">
    <source>
        <dbReference type="SMART" id="SM00900"/>
    </source>
</evidence>
<dbReference type="SMART" id="SM00900">
    <property type="entry name" value="FMN_bind"/>
    <property type="match status" value="1"/>
</dbReference>
<keyword evidence="4" id="KW-1185">Reference proteome</keyword>
<proteinExistence type="predicted"/>
<comment type="caution">
    <text evidence="3">The sequence shown here is derived from an EMBL/GenBank/DDBJ whole genome shotgun (WGS) entry which is preliminary data.</text>
</comment>
<reference evidence="4" key="1">
    <citation type="journal article" date="2019" name="Int. J. Syst. Evol. Microbiol.">
        <title>The Global Catalogue of Microorganisms (GCM) 10K type strain sequencing project: providing services to taxonomists for standard genome sequencing and annotation.</title>
        <authorList>
            <consortium name="The Broad Institute Genomics Platform"/>
            <consortium name="The Broad Institute Genome Sequencing Center for Infectious Disease"/>
            <person name="Wu L."/>
            <person name="Ma J."/>
        </authorList>
    </citation>
    <scope>NUCLEOTIDE SEQUENCE [LARGE SCALE GENOMIC DNA]</scope>
    <source>
        <strain evidence="4">JCM 1405</strain>
    </source>
</reference>
<keyword evidence="1" id="KW-0732">Signal</keyword>
<protein>
    <submittedName>
        <fullName evidence="3">FMN-binding protein</fullName>
    </submittedName>
</protein>
<dbReference type="Gene3D" id="3.90.1010.20">
    <property type="match status" value="1"/>
</dbReference>
<dbReference type="Proteomes" id="UP001500339">
    <property type="component" value="Unassembled WGS sequence"/>
</dbReference>
<dbReference type="InterPro" id="IPR007329">
    <property type="entry name" value="FMN-bd"/>
</dbReference>